<dbReference type="Gene3D" id="3.40.50.2300">
    <property type="match status" value="1"/>
</dbReference>
<dbReference type="PROSITE" id="PS50821">
    <property type="entry name" value="PAZ"/>
    <property type="match status" value="1"/>
</dbReference>
<organism evidence="10 11">
    <name type="scientific">Leptotrombidium deliense</name>
    <dbReference type="NCBI Taxonomy" id="299467"/>
    <lineage>
        <taxon>Eukaryota</taxon>
        <taxon>Metazoa</taxon>
        <taxon>Ecdysozoa</taxon>
        <taxon>Arthropoda</taxon>
        <taxon>Chelicerata</taxon>
        <taxon>Arachnida</taxon>
        <taxon>Acari</taxon>
        <taxon>Acariformes</taxon>
        <taxon>Trombidiformes</taxon>
        <taxon>Prostigmata</taxon>
        <taxon>Anystina</taxon>
        <taxon>Parasitengona</taxon>
        <taxon>Trombiculoidea</taxon>
        <taxon>Trombiculidae</taxon>
        <taxon>Leptotrombidium</taxon>
    </lineage>
</organism>
<feature type="compositionally biased region" description="Gly residues" evidence="7">
    <location>
        <begin position="43"/>
        <end position="52"/>
    </location>
</feature>
<dbReference type="InterPro" id="IPR036085">
    <property type="entry name" value="PAZ_dom_sf"/>
</dbReference>
<dbReference type="Gene3D" id="3.30.420.10">
    <property type="entry name" value="Ribonuclease H-like superfamily/Ribonuclease H"/>
    <property type="match status" value="1"/>
</dbReference>
<evidence type="ECO:0000256" key="4">
    <source>
        <dbReference type="ARBA" id="ARBA00022884"/>
    </source>
</evidence>
<dbReference type="PANTHER" id="PTHR22891">
    <property type="entry name" value="EUKARYOTIC TRANSLATION INITIATION FACTOR 2C"/>
    <property type="match status" value="1"/>
</dbReference>
<dbReference type="InterPro" id="IPR012337">
    <property type="entry name" value="RNaseH-like_sf"/>
</dbReference>
<dbReference type="Pfam" id="PF16486">
    <property type="entry name" value="ArgoN"/>
    <property type="match status" value="1"/>
</dbReference>
<dbReference type="InterPro" id="IPR032474">
    <property type="entry name" value="Argonaute_N"/>
</dbReference>
<evidence type="ECO:0000256" key="6">
    <source>
        <dbReference type="ARBA" id="ARBA00038291"/>
    </source>
</evidence>
<keyword evidence="11" id="KW-1185">Reference proteome</keyword>
<dbReference type="GO" id="GO:0003723">
    <property type="term" value="F:RNA binding"/>
    <property type="evidence" value="ECO:0007669"/>
    <property type="project" value="UniProtKB-KW"/>
</dbReference>
<sequence length="845" mass="95892">MADQSSRGRARGRGRGQQQQQAAPVQQMAQMTLGSSPTEEGDNGNGNGGNGAGAAMRGRGGYRAFDPVTRPATAGVGNKGQQIRLIANYFKMQTNPNLTVYQYHVTFNPPEIERKFKRQAIRTQAELFNNAYIYDGDATLFVLNDAGDEHEFVEQLPEVNVQVNLKRTTEVSGGGGGDARQSIEMTRVYNTMMRKFMARYLKLVQIRQYLYSHQQKIPIPEHNISIWPGMVTATNRHDGGVMVCCDPIYKVVRNDTVLDFLKKVREQYRDHWKAQATKEITGITVMTPYNNKSYRVDDFNWDTKPSQVMPGDTRTYMDYYRERYNITVNDPNQPLLLVKQSIRDQLRAARRTQEEHTQERPILLIPELCLMTGLTESMLNDFQMKKAMGVHTRPLPGPRIQTVKRFMDSLMANAEVRNDMLQWGTRYATDPIEVPGRVLPYENICGRDQFKFPYDHKSDDFIATVRSKPLRTTVSLNNWFVIATERDRDSVDLLIQTMRKVCGSMQIGLRPPQTKLVQNPQTRSFVDACRGVDPNADIVLVLCPDNRADRYSAIKKLFCCDMGINSQVVLAKNVRSKGFMSICTKLALQMACKVGAEPWCTEIPTAGIMVVGFDTHHDTQAAGGPRRSYGGFVASLNPSLSKWFSRVRPHGRAEELSANFTSHMTEALKYYHKVNGRNPDWIVVYRDGVGEGQIEEVHKTERLDIEKAIKTQHTGIEFTFIVVSKRINTRLYSRHANGDFINPPPGTVVDTVITRPTRYEFYLVSQSVRQGTVAPTSFNIIHDTSKKSANIHQMLAYKMTHMYWNWPGTIRVPAPCQYAHKLAFLTGTALGKEPHVRLSDKVFYL</sequence>
<accession>A0A443SQC1</accession>
<dbReference type="OrthoDB" id="445936at2759"/>
<gene>
    <name evidence="10" type="ORF">B4U80_01376</name>
</gene>
<dbReference type="PROSITE" id="PS50822">
    <property type="entry name" value="PIWI"/>
    <property type="match status" value="1"/>
</dbReference>
<evidence type="ECO:0000256" key="1">
    <source>
        <dbReference type="ARBA" id="ARBA00004496"/>
    </source>
</evidence>
<proteinExistence type="inferred from homology"/>
<evidence type="ECO:0000256" key="7">
    <source>
        <dbReference type="SAM" id="MobiDB-lite"/>
    </source>
</evidence>
<evidence type="ECO:0000256" key="2">
    <source>
        <dbReference type="ARBA" id="ARBA00022473"/>
    </source>
</evidence>
<dbReference type="FunFam" id="2.170.260.10:FF:000003">
    <property type="entry name" value="Piwi-like RNA-mediated gene silencing 2"/>
    <property type="match status" value="1"/>
</dbReference>
<evidence type="ECO:0000313" key="10">
    <source>
        <dbReference type="EMBL" id="RWS29665.1"/>
    </source>
</evidence>
<protein>
    <submittedName>
        <fullName evidence="10">Piwi-like protein 1</fullName>
    </submittedName>
</protein>
<dbReference type="SMART" id="SM00949">
    <property type="entry name" value="PAZ"/>
    <property type="match status" value="1"/>
</dbReference>
<dbReference type="SMART" id="SM00950">
    <property type="entry name" value="Piwi"/>
    <property type="match status" value="1"/>
</dbReference>
<dbReference type="GO" id="GO:0005737">
    <property type="term" value="C:cytoplasm"/>
    <property type="evidence" value="ECO:0007669"/>
    <property type="project" value="UniProtKB-SubCell"/>
</dbReference>
<comment type="subcellular location">
    <subcellularLocation>
        <location evidence="1">Cytoplasm</location>
    </subcellularLocation>
</comment>
<feature type="domain" description="Piwi" evidence="9">
    <location>
        <begin position="538"/>
        <end position="831"/>
    </location>
</feature>
<dbReference type="Gene3D" id="2.170.260.10">
    <property type="entry name" value="paz domain"/>
    <property type="match status" value="1"/>
</dbReference>
<dbReference type="SUPFAM" id="SSF53098">
    <property type="entry name" value="Ribonuclease H-like"/>
    <property type="match status" value="1"/>
</dbReference>
<comment type="similarity">
    <text evidence="6">Belongs to the argonaute family. Piwi subfamily.</text>
</comment>
<feature type="region of interest" description="Disordered" evidence="7">
    <location>
        <begin position="1"/>
        <end position="66"/>
    </location>
</feature>
<dbReference type="EMBL" id="NCKV01000812">
    <property type="protein sequence ID" value="RWS29665.1"/>
    <property type="molecule type" value="Genomic_DNA"/>
</dbReference>
<dbReference type="AlphaFoldDB" id="A0A443SQC1"/>
<evidence type="ECO:0000256" key="5">
    <source>
        <dbReference type="ARBA" id="ARBA00023158"/>
    </source>
</evidence>
<name>A0A443SQC1_9ACAR</name>
<evidence type="ECO:0000256" key="3">
    <source>
        <dbReference type="ARBA" id="ARBA00022490"/>
    </source>
</evidence>
<dbReference type="CDD" id="cd02845">
    <property type="entry name" value="PAZ_piwi_like"/>
    <property type="match status" value="1"/>
</dbReference>
<keyword evidence="2" id="KW-0217">Developmental protein</keyword>
<dbReference type="Pfam" id="PF02171">
    <property type="entry name" value="Piwi"/>
    <property type="match status" value="1"/>
</dbReference>
<dbReference type="InterPro" id="IPR003100">
    <property type="entry name" value="PAZ_dom"/>
</dbReference>
<dbReference type="Proteomes" id="UP000288716">
    <property type="component" value="Unassembled WGS sequence"/>
</dbReference>
<comment type="caution">
    <text evidence="10">The sequence shown here is derived from an EMBL/GenBank/DDBJ whole genome shotgun (WGS) entry which is preliminary data.</text>
</comment>
<dbReference type="GO" id="GO:0034587">
    <property type="term" value="P:piRNA processing"/>
    <property type="evidence" value="ECO:0007669"/>
    <property type="project" value="UniProtKB-ARBA"/>
</dbReference>
<evidence type="ECO:0000259" key="9">
    <source>
        <dbReference type="PROSITE" id="PS50822"/>
    </source>
</evidence>
<dbReference type="SUPFAM" id="SSF101690">
    <property type="entry name" value="PAZ domain"/>
    <property type="match status" value="1"/>
</dbReference>
<reference evidence="10 11" key="1">
    <citation type="journal article" date="2018" name="Gigascience">
        <title>Genomes of trombidid mites reveal novel predicted allergens and laterally-transferred genes associated with secondary metabolism.</title>
        <authorList>
            <person name="Dong X."/>
            <person name="Chaisiri K."/>
            <person name="Xia D."/>
            <person name="Armstrong S.D."/>
            <person name="Fang Y."/>
            <person name="Donnelly M.J."/>
            <person name="Kadowaki T."/>
            <person name="McGarry J.W."/>
            <person name="Darby A.C."/>
            <person name="Makepeace B.L."/>
        </authorList>
    </citation>
    <scope>NUCLEOTIDE SEQUENCE [LARGE SCALE GENOMIC DNA]</scope>
    <source>
        <strain evidence="10">UoL-UT</strain>
    </source>
</reference>
<dbReference type="STRING" id="299467.A0A443SQC1"/>
<keyword evidence="3" id="KW-0963">Cytoplasm</keyword>
<evidence type="ECO:0000313" key="11">
    <source>
        <dbReference type="Proteomes" id="UP000288716"/>
    </source>
</evidence>
<dbReference type="InterPro" id="IPR036397">
    <property type="entry name" value="RNaseH_sf"/>
</dbReference>
<dbReference type="VEuPathDB" id="VectorBase:LDEU002377"/>
<feature type="domain" description="PAZ" evidence="8">
    <location>
        <begin position="256"/>
        <end position="373"/>
    </location>
</feature>
<dbReference type="InterPro" id="IPR003165">
    <property type="entry name" value="Piwi"/>
</dbReference>
<dbReference type="Pfam" id="PF02170">
    <property type="entry name" value="PAZ"/>
    <property type="match status" value="1"/>
</dbReference>
<keyword evidence="5" id="KW-0943">RNA-mediated gene silencing</keyword>
<evidence type="ECO:0000259" key="8">
    <source>
        <dbReference type="PROSITE" id="PS50821"/>
    </source>
</evidence>
<keyword evidence="4" id="KW-0694">RNA-binding</keyword>
<feature type="compositionally biased region" description="Low complexity" evidence="7">
    <location>
        <begin position="16"/>
        <end position="30"/>
    </location>
</feature>
<dbReference type="CDD" id="cd04658">
    <property type="entry name" value="Piwi_piwi-like_Euk"/>
    <property type="match status" value="1"/>
</dbReference>